<dbReference type="RefSeq" id="WP_160779473.1">
    <property type="nucleotide sequence ID" value="NZ_BAAAZF010000001.1"/>
</dbReference>
<feature type="transmembrane region" description="Helical" evidence="1">
    <location>
        <begin position="70"/>
        <end position="88"/>
    </location>
</feature>
<sequence length="325" mass="36476">MALGVKRIVEIPDIDRLMAGSLGQFLEEQRHARVEATAQAWARGWKAAMVLGPLLLIAIILVPVELFPKLWVSGFIVTFAFGWATGPIRAAKKRVKIGINEGIADALGMTYSHDGKEGREFDLAKQFRLVPRHQRAELEDFWSGELEGLPFLLHEAHLCQKKGSGKNRRWVTVFRGAIIRIASGRRFHGITLVQRAGKHKSWLGFGDRKDSVKFEGHQLDTVDMVHPEFDDLFEVWSDDQTEARFLVDPLYVERLLKLEAAFDGQDICSLFVEGDIVVAVRGGNMFEGGTMNPASDRFMVEKCAEQFASMGRLAKSINRTYGFGD</sequence>
<dbReference type="OrthoDB" id="4960523at2"/>
<keyword evidence="1" id="KW-0812">Transmembrane</keyword>
<evidence type="ECO:0000313" key="2">
    <source>
        <dbReference type="EMBL" id="MXP32098.1"/>
    </source>
</evidence>
<keyword evidence="3" id="KW-1185">Reference proteome</keyword>
<keyword evidence="1" id="KW-0472">Membrane</keyword>
<protein>
    <submittedName>
        <fullName evidence="2">DUF3137 domain-containing protein</fullName>
    </submittedName>
</protein>
<dbReference type="Pfam" id="PF11335">
    <property type="entry name" value="DUF3137"/>
    <property type="match status" value="1"/>
</dbReference>
<keyword evidence="1" id="KW-1133">Transmembrane helix</keyword>
<evidence type="ECO:0000313" key="3">
    <source>
        <dbReference type="Proteomes" id="UP000446786"/>
    </source>
</evidence>
<feature type="transmembrane region" description="Helical" evidence="1">
    <location>
        <begin position="47"/>
        <end position="64"/>
    </location>
</feature>
<reference evidence="2 3" key="1">
    <citation type="submission" date="2019-12" db="EMBL/GenBank/DDBJ databases">
        <title>Genomic-based taxomic classification of the family Erythrobacteraceae.</title>
        <authorList>
            <person name="Xu L."/>
        </authorList>
    </citation>
    <scope>NUCLEOTIDE SEQUENCE [LARGE SCALE GENOMIC DNA]</scope>
    <source>
        <strain evidence="2 3">JCM 16677</strain>
    </source>
</reference>
<comment type="caution">
    <text evidence="2">The sequence shown here is derived from an EMBL/GenBank/DDBJ whole genome shotgun (WGS) entry which is preliminary data.</text>
</comment>
<gene>
    <name evidence="2" type="ORF">GRI94_09725</name>
</gene>
<dbReference type="EMBL" id="WTYE01000001">
    <property type="protein sequence ID" value="MXP32098.1"/>
    <property type="molecule type" value="Genomic_DNA"/>
</dbReference>
<accession>A0A845AZC1</accession>
<dbReference type="InterPro" id="IPR021484">
    <property type="entry name" value="DUF3137"/>
</dbReference>
<dbReference type="AlphaFoldDB" id="A0A845AZC1"/>
<dbReference type="Proteomes" id="UP000446786">
    <property type="component" value="Unassembled WGS sequence"/>
</dbReference>
<evidence type="ECO:0000256" key="1">
    <source>
        <dbReference type="SAM" id="Phobius"/>
    </source>
</evidence>
<organism evidence="2 3">
    <name type="scientific">Parerythrobacter jejuensis</name>
    <dbReference type="NCBI Taxonomy" id="795812"/>
    <lineage>
        <taxon>Bacteria</taxon>
        <taxon>Pseudomonadati</taxon>
        <taxon>Pseudomonadota</taxon>
        <taxon>Alphaproteobacteria</taxon>
        <taxon>Sphingomonadales</taxon>
        <taxon>Erythrobacteraceae</taxon>
        <taxon>Parerythrobacter</taxon>
    </lineage>
</organism>
<proteinExistence type="predicted"/>
<name>A0A845AZC1_9SPHN</name>